<protein>
    <submittedName>
        <fullName evidence="2">Env-like protein</fullName>
    </submittedName>
</protein>
<dbReference type="EMBL" id="U60529">
    <property type="protein sequence ID" value="AAC28744.1"/>
    <property type="molecule type" value="Genomic_DNA"/>
</dbReference>
<accession>Q17319</accession>
<dbReference type="InterPro" id="IPR009882">
    <property type="entry name" value="Gypsy"/>
</dbReference>
<sequence>MSYADIQIHDYSSSHLITIDNGYSKIKDGTLNFIHIIDIQAYRNVLENITDMIEKSYPPENPIYPTLQHEAQQALEMLEIVEPIQNPRIRRSFDILGTAWKYLAGSPDHDDLNMINNNLDKLITNNNNQIFINNAVKNQINKLTEITNNILQSIKNDNMIANEIALNLQNRLRLIKEEIINIKYAIQWARLGIVNTIILNKKEIETFVKEFNKENMPFNTVEEALELADINVLSNSTTILYILKIPLTTREVYNNYIIKSVIRNDVMINLKFNNVLKNKNTIYGIKNQCKKYNKVSICKQEELLDLSNDFCISKLIKSQNSSCHMVNSHHIPRHELITPGIIFLNDYHGNIVMNDNIRIMNGTYIINFRNASITINERTYKNFESPVMKVMPAIAQPTPIEESITKLLSLEALSELNVNYPVEIHSLQIERTVNRISSGITLLMVIILMASAINYFHKKTKSTKPTESSSEDNQLQEIITEAPIPETRTFQIFQTLEDKRF</sequence>
<keyword evidence="1" id="KW-1133">Transmembrane helix</keyword>
<keyword evidence="1" id="KW-0812">Transmembrane</keyword>
<evidence type="ECO:0000256" key="1">
    <source>
        <dbReference type="SAM" id="Phobius"/>
    </source>
</evidence>
<dbReference type="PIR" id="T43047">
    <property type="entry name" value="T43047"/>
</dbReference>
<keyword evidence="1" id="KW-0472">Membrane</keyword>
<organism evidence="2">
    <name type="scientific">Ceratitis capitata</name>
    <name type="common">Mediterranean fruit fly</name>
    <name type="synonym">Tephritis capitata</name>
    <dbReference type="NCBI Taxonomy" id="7213"/>
    <lineage>
        <taxon>Eukaryota</taxon>
        <taxon>Metazoa</taxon>
        <taxon>Ecdysozoa</taxon>
        <taxon>Arthropoda</taxon>
        <taxon>Hexapoda</taxon>
        <taxon>Insecta</taxon>
        <taxon>Pterygota</taxon>
        <taxon>Neoptera</taxon>
        <taxon>Endopterygota</taxon>
        <taxon>Diptera</taxon>
        <taxon>Brachycera</taxon>
        <taxon>Muscomorpha</taxon>
        <taxon>Tephritoidea</taxon>
        <taxon>Tephritidae</taxon>
        <taxon>Ceratitis</taxon>
        <taxon>Ceratitis</taxon>
    </lineage>
</organism>
<name>Q17319_CERCA</name>
<evidence type="ECO:0000313" key="2">
    <source>
        <dbReference type="EMBL" id="AAC28744.1"/>
    </source>
</evidence>
<dbReference type="AlphaFoldDB" id="Q17319"/>
<dbReference type="PIRSF" id="PIRSF003841">
    <property type="entry name" value="Gypsy"/>
    <property type="match status" value="1"/>
</dbReference>
<dbReference type="Pfam" id="PF07253">
    <property type="entry name" value="Gypsy"/>
    <property type="match status" value="1"/>
</dbReference>
<reference evidence="2" key="1">
    <citation type="journal article" date="1997" name="Genetica">
        <title>Molecular structure of yoyo, a gypsy-like retrotransposon from the mediterranean fruit fly, Ceratitis capitata.</title>
        <authorList>
            <person name="Zhou Q."/>
            <person name="Haymer D.S."/>
        </authorList>
    </citation>
    <scope>NUCLEOTIDE SEQUENCE</scope>
    <source>
        <strain evidence="2">Med+</strain>
    </source>
</reference>
<feature type="transmembrane region" description="Helical" evidence="1">
    <location>
        <begin position="436"/>
        <end position="456"/>
    </location>
</feature>
<proteinExistence type="predicted"/>
<dbReference type="OrthoDB" id="8067585at2759"/>